<gene>
    <name evidence="2" type="ORF">CFP56_036132</name>
</gene>
<dbReference type="EMBL" id="PKMF04000066">
    <property type="protein sequence ID" value="KAK7853292.1"/>
    <property type="molecule type" value="Genomic_DNA"/>
</dbReference>
<evidence type="ECO:0000256" key="1">
    <source>
        <dbReference type="SAM" id="SignalP"/>
    </source>
</evidence>
<organism evidence="2 3">
    <name type="scientific">Quercus suber</name>
    <name type="common">Cork oak</name>
    <dbReference type="NCBI Taxonomy" id="58331"/>
    <lineage>
        <taxon>Eukaryota</taxon>
        <taxon>Viridiplantae</taxon>
        <taxon>Streptophyta</taxon>
        <taxon>Embryophyta</taxon>
        <taxon>Tracheophyta</taxon>
        <taxon>Spermatophyta</taxon>
        <taxon>Magnoliopsida</taxon>
        <taxon>eudicotyledons</taxon>
        <taxon>Gunneridae</taxon>
        <taxon>Pentapetalae</taxon>
        <taxon>rosids</taxon>
        <taxon>fabids</taxon>
        <taxon>Fagales</taxon>
        <taxon>Fagaceae</taxon>
        <taxon>Quercus</taxon>
    </lineage>
</organism>
<name>A0AAW0LNL4_QUESU</name>
<comment type="caution">
    <text evidence="2">The sequence shown here is derived from an EMBL/GenBank/DDBJ whole genome shotgun (WGS) entry which is preliminary data.</text>
</comment>
<evidence type="ECO:0000313" key="2">
    <source>
        <dbReference type="EMBL" id="KAK7853292.1"/>
    </source>
</evidence>
<protein>
    <submittedName>
        <fullName evidence="2">Uncharacterized protein</fullName>
    </submittedName>
</protein>
<evidence type="ECO:0000313" key="3">
    <source>
        <dbReference type="Proteomes" id="UP000237347"/>
    </source>
</evidence>
<accession>A0AAW0LNL4</accession>
<keyword evidence="3" id="KW-1185">Reference proteome</keyword>
<reference evidence="2 3" key="1">
    <citation type="journal article" date="2018" name="Sci. Data">
        <title>The draft genome sequence of cork oak.</title>
        <authorList>
            <person name="Ramos A.M."/>
            <person name="Usie A."/>
            <person name="Barbosa P."/>
            <person name="Barros P.M."/>
            <person name="Capote T."/>
            <person name="Chaves I."/>
            <person name="Simoes F."/>
            <person name="Abreu I."/>
            <person name="Carrasquinho I."/>
            <person name="Faro C."/>
            <person name="Guimaraes J.B."/>
            <person name="Mendonca D."/>
            <person name="Nobrega F."/>
            <person name="Rodrigues L."/>
            <person name="Saibo N.J.M."/>
            <person name="Varela M.C."/>
            <person name="Egas C."/>
            <person name="Matos J."/>
            <person name="Miguel C.M."/>
            <person name="Oliveira M.M."/>
            <person name="Ricardo C.P."/>
            <person name="Goncalves S."/>
        </authorList>
    </citation>
    <scope>NUCLEOTIDE SEQUENCE [LARGE SCALE GENOMIC DNA]</scope>
    <source>
        <strain evidence="3">cv. HL8</strain>
    </source>
</reference>
<keyword evidence="1" id="KW-0732">Signal</keyword>
<proteinExistence type="predicted"/>
<dbReference type="Proteomes" id="UP000237347">
    <property type="component" value="Unassembled WGS sequence"/>
</dbReference>
<dbReference type="AlphaFoldDB" id="A0AAW0LNL4"/>
<sequence length="57" mass="6682">MLELFQFPTLCSLLALTTMSWLNPSRQMLPLFKLLRLVLLPSPEGSMHYKEQLLYDI</sequence>
<feature type="signal peptide" evidence="1">
    <location>
        <begin position="1"/>
        <end position="22"/>
    </location>
</feature>
<feature type="chain" id="PRO_5043945590" evidence="1">
    <location>
        <begin position="23"/>
        <end position="57"/>
    </location>
</feature>